<feature type="domain" description="Secretion system C-terminal sorting" evidence="3">
    <location>
        <begin position="142"/>
        <end position="205"/>
    </location>
</feature>
<protein>
    <recommendedName>
        <fullName evidence="3">Secretion system C-terminal sorting domain-containing protein</fullName>
    </recommendedName>
</protein>
<feature type="chain" id="PRO_5005289525" description="Secretion system C-terminal sorting domain-containing protein" evidence="2">
    <location>
        <begin position="24"/>
        <end position="212"/>
    </location>
</feature>
<dbReference type="Proteomes" id="UP000035900">
    <property type="component" value="Unassembled WGS sequence"/>
</dbReference>
<reference evidence="4 5" key="1">
    <citation type="journal article" date="2004" name="Int. J. Syst. Evol. Microbiol.">
        <title>Kaistella koreensis gen. nov., sp. nov., a novel member of the Chryseobacterium-Bergeyella-Riemerella branch.</title>
        <authorList>
            <person name="Kim M.K."/>
            <person name="Im W.T."/>
            <person name="Shin Y.K."/>
            <person name="Lim J.H."/>
            <person name="Kim S.H."/>
            <person name="Lee B.C."/>
            <person name="Park M.Y."/>
            <person name="Lee K.Y."/>
            <person name="Lee S.T."/>
        </authorList>
    </citation>
    <scope>NUCLEOTIDE SEQUENCE [LARGE SCALE GENOMIC DNA]</scope>
    <source>
        <strain evidence="4 5">CCUG 49689</strain>
    </source>
</reference>
<evidence type="ECO:0000313" key="5">
    <source>
        <dbReference type="Proteomes" id="UP000035900"/>
    </source>
</evidence>
<evidence type="ECO:0000256" key="1">
    <source>
        <dbReference type="ARBA" id="ARBA00022729"/>
    </source>
</evidence>
<dbReference type="AlphaFoldDB" id="A0A0J7IZ82"/>
<evidence type="ECO:0000256" key="2">
    <source>
        <dbReference type="SAM" id="SignalP"/>
    </source>
</evidence>
<dbReference type="PATRIC" id="fig|1304281.5.peg.1972"/>
<keyword evidence="5" id="KW-1185">Reference proteome</keyword>
<sequence>MKKTFIFFAFIACYFMYSQGIQALDGSNVYYRYATVYDWDCCLMSPGINDGQPYSWPVDGHFKVMYDDFGQGTVVEATGAYATINPVGSSYNVSFGYSSNPTYKSLKVDANCCNELGDKLYVQLSEQIMLSVDNINKNSFKIYPNPVADFITIQNPENFKINKTEILDLNGRLIKSTTIENTKISVENLPKGIYYLKISTEKSVENLKFIKN</sequence>
<feature type="signal peptide" evidence="2">
    <location>
        <begin position="1"/>
        <end position="23"/>
    </location>
</feature>
<dbReference type="OrthoDB" id="951108at2"/>
<accession>A0A0J7IZ82</accession>
<name>A0A0J7IZ82_9FLAO</name>
<dbReference type="EMBL" id="LFNG01000011">
    <property type="protein sequence ID" value="KMQ71099.1"/>
    <property type="molecule type" value="Genomic_DNA"/>
</dbReference>
<dbReference type="InterPro" id="IPR026444">
    <property type="entry name" value="Secre_tail"/>
</dbReference>
<dbReference type="RefSeq" id="WP_048499732.1">
    <property type="nucleotide sequence ID" value="NZ_LFNG01000011.1"/>
</dbReference>
<proteinExistence type="predicted"/>
<gene>
    <name evidence="4" type="ORF">ACM44_09175</name>
</gene>
<dbReference type="Pfam" id="PF18962">
    <property type="entry name" value="Por_Secre_tail"/>
    <property type="match status" value="1"/>
</dbReference>
<dbReference type="STRING" id="1304281.ACM44_09175"/>
<dbReference type="NCBIfam" id="TIGR04183">
    <property type="entry name" value="Por_Secre_tail"/>
    <property type="match status" value="1"/>
</dbReference>
<keyword evidence="1 2" id="KW-0732">Signal</keyword>
<evidence type="ECO:0000313" key="4">
    <source>
        <dbReference type="EMBL" id="KMQ71099.1"/>
    </source>
</evidence>
<organism evidence="4 5">
    <name type="scientific">Chryseobacterium koreense CCUG 49689</name>
    <dbReference type="NCBI Taxonomy" id="1304281"/>
    <lineage>
        <taxon>Bacteria</taxon>
        <taxon>Pseudomonadati</taxon>
        <taxon>Bacteroidota</taxon>
        <taxon>Flavobacteriia</taxon>
        <taxon>Flavobacteriales</taxon>
        <taxon>Weeksellaceae</taxon>
        <taxon>Chryseobacterium group</taxon>
        <taxon>Chryseobacterium</taxon>
    </lineage>
</organism>
<comment type="caution">
    <text evidence="4">The sequence shown here is derived from an EMBL/GenBank/DDBJ whole genome shotgun (WGS) entry which is preliminary data.</text>
</comment>
<evidence type="ECO:0000259" key="3">
    <source>
        <dbReference type="Pfam" id="PF18962"/>
    </source>
</evidence>